<evidence type="ECO:0000256" key="4">
    <source>
        <dbReference type="RuleBase" id="RU367022"/>
    </source>
</evidence>
<keyword evidence="4" id="KW-0406">Ion transport</keyword>
<keyword evidence="4" id="KW-0187">Copper transport</keyword>
<comment type="subcellular location">
    <subcellularLocation>
        <location evidence="4">Membrane</location>
        <topology evidence="4">Multi-pass membrane protein</topology>
    </subcellularLocation>
</comment>
<keyword evidence="3 4" id="KW-0472">Membrane</keyword>
<accession>A0ABM0GW04</accession>
<keyword evidence="2 4" id="KW-1133">Transmembrane helix</keyword>
<protein>
    <recommendedName>
        <fullName evidence="4">Copper transport protein</fullName>
    </recommendedName>
</protein>
<dbReference type="InterPro" id="IPR007274">
    <property type="entry name" value="Cop_transporter"/>
</dbReference>
<proteinExistence type="inferred from homology"/>
<dbReference type="RefSeq" id="XP_002738553.1">
    <property type="nucleotide sequence ID" value="XM_002738507.1"/>
</dbReference>
<evidence type="ECO:0000256" key="3">
    <source>
        <dbReference type="ARBA" id="ARBA00023136"/>
    </source>
</evidence>
<keyword evidence="1 4" id="KW-0812">Transmembrane</keyword>
<keyword evidence="4" id="KW-0186">Copper</keyword>
<feature type="transmembrane region" description="Helical" evidence="4">
    <location>
        <begin position="101"/>
        <end position="125"/>
    </location>
</feature>
<evidence type="ECO:0000256" key="2">
    <source>
        <dbReference type="ARBA" id="ARBA00022989"/>
    </source>
</evidence>
<dbReference type="Pfam" id="PF04145">
    <property type="entry name" value="Ctr"/>
    <property type="match status" value="1"/>
</dbReference>
<feature type="transmembrane region" description="Helical" evidence="4">
    <location>
        <begin position="54"/>
        <end position="73"/>
    </location>
</feature>
<dbReference type="GeneID" id="100376380"/>
<feature type="transmembrane region" description="Helical" evidence="4">
    <location>
        <begin position="131"/>
        <end position="147"/>
    </location>
</feature>
<keyword evidence="5" id="KW-1185">Reference proteome</keyword>
<keyword evidence="4" id="KW-0813">Transport</keyword>
<evidence type="ECO:0000313" key="6">
    <source>
        <dbReference type="RefSeq" id="XP_002738553.1"/>
    </source>
</evidence>
<organism evidence="5 6">
    <name type="scientific">Saccoglossus kowalevskii</name>
    <name type="common">Acorn worm</name>
    <dbReference type="NCBI Taxonomy" id="10224"/>
    <lineage>
        <taxon>Eukaryota</taxon>
        <taxon>Metazoa</taxon>
        <taxon>Hemichordata</taxon>
        <taxon>Enteropneusta</taxon>
        <taxon>Harrimaniidae</taxon>
        <taxon>Saccoglossus</taxon>
    </lineage>
</organism>
<sequence length="170" mass="19480">MEAVIMKIEMSSTATAPSHDNHVVNLNNGHQTYLHGGHILRNVLVEGLNTATTTEFACCLFLVFFWMFCFEAVRFMQTKLSKHILYEERKRRLGKERENRLQYRLTSTLLHVIQVVMAYVIMLLVMSYNCWVFVAVVVGGTVAYSAFSVEQTSRVYQCELEPPEPRPAAV</sequence>
<dbReference type="PANTHER" id="PTHR12483">
    <property type="entry name" value="SOLUTE CARRIER FAMILY 31 COPPER TRANSPORTERS"/>
    <property type="match status" value="1"/>
</dbReference>
<name>A0ABM0GW04_SACKO</name>
<reference evidence="6" key="1">
    <citation type="submission" date="2025-08" db="UniProtKB">
        <authorList>
            <consortium name="RefSeq"/>
        </authorList>
    </citation>
    <scope>IDENTIFICATION</scope>
    <source>
        <tissue evidence="6">Testes</tissue>
    </source>
</reference>
<comment type="similarity">
    <text evidence="4">Belongs to the copper transporter (Ctr) (TC 1.A.56) family. SLC31A subfamily.</text>
</comment>
<gene>
    <name evidence="6" type="primary">LOC100376380</name>
</gene>
<evidence type="ECO:0000313" key="5">
    <source>
        <dbReference type="Proteomes" id="UP000694865"/>
    </source>
</evidence>
<dbReference type="Proteomes" id="UP000694865">
    <property type="component" value="Unplaced"/>
</dbReference>
<evidence type="ECO:0000256" key="1">
    <source>
        <dbReference type="ARBA" id="ARBA00022692"/>
    </source>
</evidence>